<dbReference type="Pfam" id="PF01556">
    <property type="entry name" value="DnaJ_C"/>
    <property type="match status" value="1"/>
</dbReference>
<dbReference type="PROSITE" id="PS00636">
    <property type="entry name" value="DNAJ_1"/>
    <property type="match status" value="1"/>
</dbReference>
<reference evidence="3" key="1">
    <citation type="submission" date="2023-07" db="EMBL/GenBank/DDBJ databases">
        <title>The genome sequence of Rhodocytophaga aerolata KACC 12507.</title>
        <authorList>
            <person name="Zhang X."/>
        </authorList>
    </citation>
    <scope>NUCLEOTIDE SEQUENCE</scope>
    <source>
        <strain evidence="3">KACC 12507</strain>
    </source>
</reference>
<gene>
    <name evidence="3" type="ORF">Q0590_01585</name>
</gene>
<dbReference type="RefSeq" id="WP_302035720.1">
    <property type="nucleotide sequence ID" value="NZ_JAUKPO010000001.1"/>
</dbReference>
<evidence type="ECO:0000313" key="4">
    <source>
        <dbReference type="Proteomes" id="UP001168528"/>
    </source>
</evidence>
<name>A0ABT8QZ21_9BACT</name>
<dbReference type="EMBL" id="JAUKPO010000001">
    <property type="protein sequence ID" value="MDO1444919.1"/>
    <property type="molecule type" value="Genomic_DNA"/>
</dbReference>
<dbReference type="InterPro" id="IPR002939">
    <property type="entry name" value="DnaJ_C"/>
</dbReference>
<dbReference type="SMART" id="SM00271">
    <property type="entry name" value="DnaJ"/>
    <property type="match status" value="1"/>
</dbReference>
<dbReference type="SUPFAM" id="SSF49493">
    <property type="entry name" value="HSP40/DnaJ peptide-binding domain"/>
    <property type="match status" value="2"/>
</dbReference>
<accession>A0ABT8QZ21</accession>
<keyword evidence="1" id="KW-0143">Chaperone</keyword>
<protein>
    <submittedName>
        <fullName evidence="3">DnaJ C-terminal domain-containing protein</fullName>
    </submittedName>
</protein>
<dbReference type="Pfam" id="PF00226">
    <property type="entry name" value="DnaJ"/>
    <property type="match status" value="1"/>
</dbReference>
<dbReference type="InterPro" id="IPR008971">
    <property type="entry name" value="HSP40/DnaJ_pept-bd"/>
</dbReference>
<dbReference type="PRINTS" id="PR00625">
    <property type="entry name" value="JDOMAIN"/>
</dbReference>
<comment type="caution">
    <text evidence="3">The sequence shown here is derived from an EMBL/GenBank/DDBJ whole genome shotgun (WGS) entry which is preliminary data.</text>
</comment>
<dbReference type="PANTHER" id="PTHR43096">
    <property type="entry name" value="DNAJ HOMOLOG 1, MITOCHONDRIAL-RELATED"/>
    <property type="match status" value="1"/>
</dbReference>
<organism evidence="3 4">
    <name type="scientific">Rhodocytophaga aerolata</name>
    <dbReference type="NCBI Taxonomy" id="455078"/>
    <lineage>
        <taxon>Bacteria</taxon>
        <taxon>Pseudomonadati</taxon>
        <taxon>Bacteroidota</taxon>
        <taxon>Cytophagia</taxon>
        <taxon>Cytophagales</taxon>
        <taxon>Rhodocytophagaceae</taxon>
        <taxon>Rhodocytophaga</taxon>
    </lineage>
</organism>
<dbReference type="Proteomes" id="UP001168528">
    <property type="component" value="Unassembled WGS sequence"/>
</dbReference>
<dbReference type="InterPro" id="IPR036869">
    <property type="entry name" value="J_dom_sf"/>
</dbReference>
<proteinExistence type="predicted"/>
<keyword evidence="4" id="KW-1185">Reference proteome</keyword>
<dbReference type="Gene3D" id="2.60.260.20">
    <property type="entry name" value="Urease metallochaperone UreE, N-terminal domain"/>
    <property type="match status" value="2"/>
</dbReference>
<evidence type="ECO:0000256" key="1">
    <source>
        <dbReference type="ARBA" id="ARBA00023186"/>
    </source>
</evidence>
<sequence>MDYKDYYKILGVEKTASKEDIKKQYRKLARKFHPDVNPNNKEAEEKFKDISEAYDVLSDDEKRKKYDAFGADWNRYQQAGDAQGGFDWSKYAQQGGRGGYTQYEGNMEDFFGGAGGFSDFFSTLFGGAAGPGASGQRTRGRAGGMSFKGQDYNAELHLTLQEAFEGTKKTVGIDGKNLRITIHPGVEDGQTIRLKGSGAPGIQGGENGDLYITLRIHPDPVYTRKGNDLFMDAPISLYKAMLGGEAVIETLSGQVKIKIKPETKNGTTLRLKGKGFPAYRQQGIAGDLYIKINLQIPENLTDKEKELFRQLASLRGE</sequence>
<evidence type="ECO:0000259" key="2">
    <source>
        <dbReference type="PROSITE" id="PS50076"/>
    </source>
</evidence>
<dbReference type="CDD" id="cd06257">
    <property type="entry name" value="DnaJ"/>
    <property type="match status" value="1"/>
</dbReference>
<dbReference type="PROSITE" id="PS50076">
    <property type="entry name" value="DNAJ_2"/>
    <property type="match status" value="1"/>
</dbReference>
<dbReference type="InterPro" id="IPR018253">
    <property type="entry name" value="DnaJ_domain_CS"/>
</dbReference>
<dbReference type="InterPro" id="IPR001623">
    <property type="entry name" value="DnaJ_domain"/>
</dbReference>
<evidence type="ECO:0000313" key="3">
    <source>
        <dbReference type="EMBL" id="MDO1444919.1"/>
    </source>
</evidence>
<dbReference type="Gene3D" id="1.10.287.110">
    <property type="entry name" value="DnaJ domain"/>
    <property type="match status" value="1"/>
</dbReference>
<dbReference type="PANTHER" id="PTHR43096:SF52">
    <property type="entry name" value="DNAJ HOMOLOG 1, MITOCHONDRIAL-RELATED"/>
    <property type="match status" value="1"/>
</dbReference>
<dbReference type="SUPFAM" id="SSF46565">
    <property type="entry name" value="Chaperone J-domain"/>
    <property type="match status" value="1"/>
</dbReference>
<dbReference type="CDD" id="cd10747">
    <property type="entry name" value="DnaJ_C"/>
    <property type="match status" value="1"/>
</dbReference>
<feature type="domain" description="J" evidence="2">
    <location>
        <begin position="5"/>
        <end position="70"/>
    </location>
</feature>